<evidence type="ECO:0000313" key="2">
    <source>
        <dbReference type="EMBL" id="TNN50629.1"/>
    </source>
</evidence>
<evidence type="ECO:0000313" key="3">
    <source>
        <dbReference type="Proteomes" id="UP000314294"/>
    </source>
</evidence>
<feature type="compositionally biased region" description="Basic residues" evidence="1">
    <location>
        <begin position="79"/>
        <end position="108"/>
    </location>
</feature>
<feature type="region of interest" description="Disordered" evidence="1">
    <location>
        <begin position="75"/>
        <end position="123"/>
    </location>
</feature>
<name>A0A4Z2GB85_9TELE</name>
<reference evidence="2 3" key="1">
    <citation type="submission" date="2019-03" db="EMBL/GenBank/DDBJ databases">
        <title>First draft genome of Liparis tanakae, snailfish: a comprehensive survey of snailfish specific genes.</title>
        <authorList>
            <person name="Kim W."/>
            <person name="Song I."/>
            <person name="Jeong J.-H."/>
            <person name="Kim D."/>
            <person name="Kim S."/>
            <person name="Ryu S."/>
            <person name="Song J.Y."/>
            <person name="Lee S.K."/>
        </authorList>
    </citation>
    <scope>NUCLEOTIDE SEQUENCE [LARGE SCALE GENOMIC DNA]</scope>
    <source>
        <tissue evidence="2">Muscle</tissue>
    </source>
</reference>
<keyword evidence="3" id="KW-1185">Reference proteome</keyword>
<accession>A0A4Z2GB85</accession>
<dbReference type="AlphaFoldDB" id="A0A4Z2GB85"/>
<dbReference type="EMBL" id="SRLO01000610">
    <property type="protein sequence ID" value="TNN50629.1"/>
    <property type="molecule type" value="Genomic_DNA"/>
</dbReference>
<comment type="caution">
    <text evidence="2">The sequence shown here is derived from an EMBL/GenBank/DDBJ whole genome shotgun (WGS) entry which is preliminary data.</text>
</comment>
<dbReference type="Proteomes" id="UP000314294">
    <property type="component" value="Unassembled WGS sequence"/>
</dbReference>
<sequence length="123" mass="13652">MRRSWGRCFGDDDIARSLAAGRRSRDGESVCTKAKGTLRAPVARGPVGSRRRRVGGRAGAGGFWLQAENNFKPLEIRGNQKKKRKALPRLVGRSRRQVSGRRTRRQRQKSVGVSAGGRARVQK</sequence>
<protein>
    <submittedName>
        <fullName evidence="2">Uncharacterized protein</fullName>
    </submittedName>
</protein>
<organism evidence="2 3">
    <name type="scientific">Liparis tanakae</name>
    <name type="common">Tanaka's snailfish</name>
    <dbReference type="NCBI Taxonomy" id="230148"/>
    <lineage>
        <taxon>Eukaryota</taxon>
        <taxon>Metazoa</taxon>
        <taxon>Chordata</taxon>
        <taxon>Craniata</taxon>
        <taxon>Vertebrata</taxon>
        <taxon>Euteleostomi</taxon>
        <taxon>Actinopterygii</taxon>
        <taxon>Neopterygii</taxon>
        <taxon>Teleostei</taxon>
        <taxon>Neoteleostei</taxon>
        <taxon>Acanthomorphata</taxon>
        <taxon>Eupercaria</taxon>
        <taxon>Perciformes</taxon>
        <taxon>Cottioidei</taxon>
        <taxon>Cottales</taxon>
        <taxon>Liparidae</taxon>
        <taxon>Liparis</taxon>
    </lineage>
</organism>
<gene>
    <name evidence="2" type="ORF">EYF80_039142</name>
</gene>
<evidence type="ECO:0000256" key="1">
    <source>
        <dbReference type="SAM" id="MobiDB-lite"/>
    </source>
</evidence>
<proteinExistence type="predicted"/>